<sequence length="74" mass="8620">MPKIKIIFELEAEKVAKSLFETKLHAVQQPTNQDDNNLNHKEDASNDQVQLLNDELLRLQTDSQNNCKWKRGED</sequence>
<evidence type="ECO:0000313" key="2">
    <source>
        <dbReference type="WBParaSite" id="jg14682"/>
    </source>
</evidence>
<organism evidence="1 2">
    <name type="scientific">Ditylenchus dipsaci</name>
    <dbReference type="NCBI Taxonomy" id="166011"/>
    <lineage>
        <taxon>Eukaryota</taxon>
        <taxon>Metazoa</taxon>
        <taxon>Ecdysozoa</taxon>
        <taxon>Nematoda</taxon>
        <taxon>Chromadorea</taxon>
        <taxon>Rhabditida</taxon>
        <taxon>Tylenchina</taxon>
        <taxon>Tylenchomorpha</taxon>
        <taxon>Sphaerularioidea</taxon>
        <taxon>Anguinidae</taxon>
        <taxon>Anguininae</taxon>
        <taxon>Ditylenchus</taxon>
    </lineage>
</organism>
<dbReference type="Proteomes" id="UP000887574">
    <property type="component" value="Unplaced"/>
</dbReference>
<proteinExistence type="predicted"/>
<reference evidence="2" key="1">
    <citation type="submission" date="2022-11" db="UniProtKB">
        <authorList>
            <consortium name="WormBaseParasite"/>
        </authorList>
    </citation>
    <scope>IDENTIFICATION</scope>
</reference>
<dbReference type="WBParaSite" id="jg14682">
    <property type="protein sequence ID" value="jg14682"/>
    <property type="gene ID" value="jg14682"/>
</dbReference>
<protein>
    <submittedName>
        <fullName evidence="2">Uncharacterized protein</fullName>
    </submittedName>
</protein>
<keyword evidence="1" id="KW-1185">Reference proteome</keyword>
<dbReference type="AlphaFoldDB" id="A0A915D0P2"/>
<evidence type="ECO:0000313" key="1">
    <source>
        <dbReference type="Proteomes" id="UP000887574"/>
    </source>
</evidence>
<accession>A0A915D0P2</accession>
<name>A0A915D0P2_9BILA</name>